<evidence type="ECO:0000259" key="1">
    <source>
        <dbReference type="Pfam" id="PF07045"/>
    </source>
</evidence>
<dbReference type="AlphaFoldDB" id="A0A1I6LQ25"/>
<keyword evidence="3" id="KW-1185">Reference proteome</keyword>
<feature type="domain" description="DUF1330" evidence="1">
    <location>
        <begin position="3"/>
        <end position="94"/>
    </location>
</feature>
<dbReference type="PANTHER" id="PTHR41521">
    <property type="match status" value="1"/>
</dbReference>
<proteinExistence type="predicted"/>
<dbReference type="SUPFAM" id="SSF54909">
    <property type="entry name" value="Dimeric alpha+beta barrel"/>
    <property type="match status" value="1"/>
</dbReference>
<evidence type="ECO:0000313" key="3">
    <source>
        <dbReference type="Proteomes" id="UP000198926"/>
    </source>
</evidence>
<sequence length="95" mass="10438">MAVYAIIQVDVKDSEAYAKYAELAGPAVAKYGGEFLVRGGQVEVMEGTTKPRCVIIRFADMATAKAFYHGEEYQEALSYGLPASDRDYKFVEGVD</sequence>
<protein>
    <submittedName>
        <fullName evidence="2">Uncharacterized conserved protein, DUF1330 family</fullName>
    </submittedName>
</protein>
<dbReference type="InterPro" id="IPR011008">
    <property type="entry name" value="Dimeric_a/b-barrel"/>
</dbReference>
<dbReference type="RefSeq" id="WP_090204198.1">
    <property type="nucleotide sequence ID" value="NZ_FOZM01000001.1"/>
</dbReference>
<dbReference type="Pfam" id="PF07045">
    <property type="entry name" value="DUF1330"/>
    <property type="match status" value="1"/>
</dbReference>
<gene>
    <name evidence="2" type="ORF">SAMN05444714_0788</name>
</gene>
<dbReference type="EMBL" id="FOZM01000001">
    <property type="protein sequence ID" value="SFS05584.1"/>
    <property type="molecule type" value="Genomic_DNA"/>
</dbReference>
<organism evidence="2 3">
    <name type="scientific">Yoonia litorea</name>
    <dbReference type="NCBI Taxonomy" id="1123755"/>
    <lineage>
        <taxon>Bacteria</taxon>
        <taxon>Pseudomonadati</taxon>
        <taxon>Pseudomonadota</taxon>
        <taxon>Alphaproteobacteria</taxon>
        <taxon>Rhodobacterales</taxon>
        <taxon>Paracoccaceae</taxon>
        <taxon>Yoonia</taxon>
    </lineage>
</organism>
<name>A0A1I6LQ25_9RHOB</name>
<reference evidence="2 3" key="1">
    <citation type="submission" date="2016-10" db="EMBL/GenBank/DDBJ databases">
        <authorList>
            <person name="de Groot N.N."/>
        </authorList>
    </citation>
    <scope>NUCLEOTIDE SEQUENCE [LARGE SCALE GENOMIC DNA]</scope>
    <source>
        <strain evidence="2 3">DSM 29433</strain>
    </source>
</reference>
<dbReference type="Proteomes" id="UP000198926">
    <property type="component" value="Unassembled WGS sequence"/>
</dbReference>
<accession>A0A1I6LQ25</accession>
<evidence type="ECO:0000313" key="2">
    <source>
        <dbReference type="EMBL" id="SFS05584.1"/>
    </source>
</evidence>
<dbReference type="PANTHER" id="PTHR41521:SF4">
    <property type="entry name" value="BLR0684 PROTEIN"/>
    <property type="match status" value="1"/>
</dbReference>
<dbReference type="STRING" id="1123755.SAMN05444714_0788"/>
<dbReference type="Gene3D" id="3.30.70.100">
    <property type="match status" value="1"/>
</dbReference>
<dbReference type="OrthoDB" id="9806380at2"/>
<dbReference type="InterPro" id="IPR010753">
    <property type="entry name" value="DUF1330"/>
</dbReference>